<dbReference type="AlphaFoldDB" id="G2KSE2"/>
<evidence type="ECO:0000256" key="5">
    <source>
        <dbReference type="ARBA" id="ARBA00023136"/>
    </source>
</evidence>
<reference evidence="8 9" key="1">
    <citation type="journal article" date="2011" name="BMC Genomics">
        <title>Genomic insights into an obligate epibiotic bacterial predator: Micavibrio aeruginosavorus ARL-13.</title>
        <authorList>
            <person name="Wang Z."/>
            <person name="Kadouri D."/>
            <person name="Wu M."/>
        </authorList>
    </citation>
    <scope>NUCLEOTIDE SEQUENCE [LARGE SCALE GENOMIC DNA]</scope>
    <source>
        <strain evidence="8 9">ARL-13</strain>
    </source>
</reference>
<dbReference type="KEGG" id="mai:MICA_893"/>
<evidence type="ECO:0000256" key="4">
    <source>
        <dbReference type="ARBA" id="ARBA00022989"/>
    </source>
</evidence>
<keyword evidence="5 6" id="KW-0472">Membrane</keyword>
<keyword evidence="3 6" id="KW-0812">Transmembrane</keyword>
<dbReference type="HOGENOM" id="CLU_472349_0_0_5"/>
<dbReference type="PANTHER" id="PTHR11384">
    <property type="entry name" value="ATP-BINDING CASSETTE, SUB-FAMILY D MEMBER"/>
    <property type="match status" value="1"/>
</dbReference>
<dbReference type="RefSeq" id="WP_014102449.1">
    <property type="nucleotide sequence ID" value="NC_016026.1"/>
</dbReference>
<dbReference type="SUPFAM" id="SSF90123">
    <property type="entry name" value="ABC transporter transmembrane region"/>
    <property type="match status" value="1"/>
</dbReference>
<dbReference type="STRING" id="856793.MICA_893"/>
<feature type="transmembrane region" description="Helical" evidence="6">
    <location>
        <begin position="375"/>
        <end position="400"/>
    </location>
</feature>
<organism evidence="8 9">
    <name type="scientific">Micavibrio aeruginosavorus (strain ARL-13)</name>
    <dbReference type="NCBI Taxonomy" id="856793"/>
    <lineage>
        <taxon>Bacteria</taxon>
        <taxon>Pseudomonadati</taxon>
        <taxon>Bdellovibrionota</taxon>
        <taxon>Bdellovibrionia</taxon>
        <taxon>Bdellovibrionales</taxon>
        <taxon>Pseudobdellovibrionaceae</taxon>
        <taxon>Micavibrio</taxon>
    </lineage>
</organism>
<protein>
    <submittedName>
        <fullName evidence="8">SbmA/BacA-like family protein</fullName>
    </submittedName>
</protein>
<evidence type="ECO:0000256" key="6">
    <source>
        <dbReference type="SAM" id="Phobius"/>
    </source>
</evidence>
<proteinExistence type="predicted"/>
<evidence type="ECO:0000256" key="1">
    <source>
        <dbReference type="ARBA" id="ARBA00004651"/>
    </source>
</evidence>
<keyword evidence="2" id="KW-0813">Transport</keyword>
<dbReference type="Gene3D" id="1.20.1560.10">
    <property type="entry name" value="ABC transporter type 1, transmembrane domain"/>
    <property type="match status" value="1"/>
</dbReference>
<dbReference type="PANTHER" id="PTHR11384:SF59">
    <property type="entry name" value="LYSOSOMAL COBALAMIN TRANSPORTER ABCD4"/>
    <property type="match status" value="1"/>
</dbReference>
<name>G2KSE2_MICAA</name>
<evidence type="ECO:0000256" key="3">
    <source>
        <dbReference type="ARBA" id="ARBA00022692"/>
    </source>
</evidence>
<sequence>MSGRLRRLRDLFKLESANTGWDCPVMAPDISAQKRKELLEATMLETPRSATRTVLGVLSPYWLKAGKIERGIATGLLATSLFMTWYSVQMTVEFGEWSGGLTNTVQHLAQSVKTARPELIAKSVDQYPALKSAMDEHPILNEAIHTYPDLTAFLNNKKFADVIKNDAALQDVLNKNSSLEELVSALPGVEKTIAQSPELMGQVSAMKTLLTQNLMELPETQEHLDTLKSLSGSGFFDAWGKVAKTTYAGTTHVLKNGWNDSDEQLKDMKGSLRDAWYNKDLATIALKFTAMAIISYKAAQYFALRWRLWSTGYYTNRWTTSSAYMRMRTLFNNIDNPAQRIEQDPAKFTAGAVSLMTGVTSAGITLGAFSSQLWAMGPLFGVAGGFFWLGAAYAAALTALTMKAGYKLPSIQRGQQRRDADLRAVLDKIHTNADVIAQNKTESVERELVNRRLTPVMKNSVREIGTQVKLILVDATAGNLSIPIPWIVGAFGVAAGTASMGTVSMINYAFNRVTSAMSFVVNRFEQLSQMKATADRIYMFDRAVQAAHYIDAEKKQAAKRVIIPKEMPAMKISGPEA</sequence>
<keyword evidence="9" id="KW-1185">Reference proteome</keyword>
<dbReference type="EMBL" id="CP002382">
    <property type="protein sequence ID" value="AEP09226.1"/>
    <property type="molecule type" value="Genomic_DNA"/>
</dbReference>
<dbReference type="Proteomes" id="UP000009286">
    <property type="component" value="Chromosome"/>
</dbReference>
<evidence type="ECO:0000256" key="2">
    <source>
        <dbReference type="ARBA" id="ARBA00022448"/>
    </source>
</evidence>
<dbReference type="GO" id="GO:0140359">
    <property type="term" value="F:ABC-type transporter activity"/>
    <property type="evidence" value="ECO:0007669"/>
    <property type="project" value="InterPro"/>
</dbReference>
<dbReference type="InterPro" id="IPR050835">
    <property type="entry name" value="ABC_transporter_sub-D"/>
</dbReference>
<dbReference type="InterPro" id="IPR011527">
    <property type="entry name" value="ABC1_TM_dom"/>
</dbReference>
<dbReference type="InterPro" id="IPR036640">
    <property type="entry name" value="ABC1_TM_sf"/>
</dbReference>
<dbReference type="Pfam" id="PF06472">
    <property type="entry name" value="ABC_membrane_2"/>
    <property type="match status" value="1"/>
</dbReference>
<dbReference type="GO" id="GO:0005886">
    <property type="term" value="C:plasma membrane"/>
    <property type="evidence" value="ECO:0007669"/>
    <property type="project" value="UniProtKB-SubCell"/>
</dbReference>
<feature type="domain" description="ABC transmembrane type-1" evidence="7">
    <location>
        <begin position="332"/>
        <end position="529"/>
    </location>
</feature>
<evidence type="ECO:0000313" key="8">
    <source>
        <dbReference type="EMBL" id="AEP09226.1"/>
    </source>
</evidence>
<accession>G2KSE2</accession>
<dbReference type="eggNOG" id="COG4178">
    <property type="taxonomic scope" value="Bacteria"/>
</dbReference>
<keyword evidence="4 6" id="KW-1133">Transmembrane helix</keyword>
<comment type="subcellular location">
    <subcellularLocation>
        <location evidence="1">Cell membrane</location>
        <topology evidence="1">Multi-pass membrane protein</topology>
    </subcellularLocation>
</comment>
<evidence type="ECO:0000259" key="7">
    <source>
        <dbReference type="PROSITE" id="PS50929"/>
    </source>
</evidence>
<evidence type="ECO:0000313" key="9">
    <source>
        <dbReference type="Proteomes" id="UP000009286"/>
    </source>
</evidence>
<feature type="transmembrane region" description="Helical" evidence="6">
    <location>
        <begin position="348"/>
        <end position="369"/>
    </location>
</feature>
<dbReference type="OrthoDB" id="9810134at2"/>
<dbReference type="GO" id="GO:0005524">
    <property type="term" value="F:ATP binding"/>
    <property type="evidence" value="ECO:0007669"/>
    <property type="project" value="InterPro"/>
</dbReference>
<dbReference type="PROSITE" id="PS50929">
    <property type="entry name" value="ABC_TM1F"/>
    <property type="match status" value="1"/>
</dbReference>
<gene>
    <name evidence="8" type="ordered locus">MICA_893</name>
</gene>